<name>A0A3N4VUA5_9PAST</name>
<sequence length="158" mass="18158">MPLLIFLLGIFLYIYIEISLLITVGSAIGVLPLMLLMLGISILGIWLIRMSGIRAIWQLRSQIYEGKNITQAVISSLFFVISGFLLILPGFLSDILAFLLLLPITQKFIQQIGLAFFRRKFRFDIFSSNSASFRRNTADENTFDAEFERQQDENKWIK</sequence>
<evidence type="ECO:0000256" key="1">
    <source>
        <dbReference type="SAM" id="Phobius"/>
    </source>
</evidence>
<accession>A0A3N4VUA5</accession>
<dbReference type="Proteomes" id="UP000281691">
    <property type="component" value="Unassembled WGS sequence"/>
</dbReference>
<dbReference type="PANTHER" id="PTHR35335">
    <property type="entry name" value="UPF0716 PROTEIN FXSA"/>
    <property type="match status" value="1"/>
</dbReference>
<comment type="caution">
    <text evidence="2">The sequence shown here is derived from an EMBL/GenBank/DDBJ whole genome shotgun (WGS) entry which is preliminary data.</text>
</comment>
<dbReference type="PANTHER" id="PTHR35335:SF1">
    <property type="entry name" value="UPF0716 PROTEIN FXSA"/>
    <property type="match status" value="1"/>
</dbReference>
<keyword evidence="1" id="KW-0472">Membrane</keyword>
<dbReference type="AlphaFoldDB" id="A0A3N4VUA5"/>
<keyword evidence="3" id="KW-1185">Reference proteome</keyword>
<feature type="transmembrane region" description="Helical" evidence="1">
    <location>
        <begin position="95"/>
        <end position="117"/>
    </location>
</feature>
<feature type="transmembrane region" description="Helical" evidence="1">
    <location>
        <begin position="30"/>
        <end position="48"/>
    </location>
</feature>
<dbReference type="OrthoDB" id="9792788at2"/>
<organism evidence="2 3">
    <name type="scientific">Vespertiliibacter pulmonis</name>
    <dbReference type="NCBI Taxonomy" id="1443036"/>
    <lineage>
        <taxon>Bacteria</taxon>
        <taxon>Pseudomonadati</taxon>
        <taxon>Pseudomonadota</taxon>
        <taxon>Gammaproteobacteria</taxon>
        <taxon>Pasteurellales</taxon>
        <taxon>Pasteurellaceae</taxon>
        <taxon>Vespertiliibacter</taxon>
    </lineage>
</organism>
<gene>
    <name evidence="2" type="ORF">EDC46_1253</name>
</gene>
<dbReference type="EMBL" id="RKQP01000003">
    <property type="protein sequence ID" value="RPE83559.1"/>
    <property type="molecule type" value="Genomic_DNA"/>
</dbReference>
<feature type="transmembrane region" description="Helical" evidence="1">
    <location>
        <begin position="5"/>
        <end position="24"/>
    </location>
</feature>
<feature type="transmembrane region" description="Helical" evidence="1">
    <location>
        <begin position="69"/>
        <end position="89"/>
    </location>
</feature>
<dbReference type="GO" id="GO:0016020">
    <property type="term" value="C:membrane"/>
    <property type="evidence" value="ECO:0007669"/>
    <property type="project" value="InterPro"/>
</dbReference>
<evidence type="ECO:0000313" key="2">
    <source>
        <dbReference type="EMBL" id="RPE83559.1"/>
    </source>
</evidence>
<dbReference type="InterPro" id="IPR007313">
    <property type="entry name" value="FxsA"/>
</dbReference>
<dbReference type="Pfam" id="PF04186">
    <property type="entry name" value="FxsA"/>
    <property type="match status" value="1"/>
</dbReference>
<protein>
    <submittedName>
        <fullName evidence="2">UPF0716 protein FxsA</fullName>
    </submittedName>
</protein>
<dbReference type="NCBIfam" id="NF008528">
    <property type="entry name" value="PRK11463.1-2"/>
    <property type="match status" value="1"/>
</dbReference>
<evidence type="ECO:0000313" key="3">
    <source>
        <dbReference type="Proteomes" id="UP000281691"/>
    </source>
</evidence>
<keyword evidence="1" id="KW-0812">Transmembrane</keyword>
<dbReference type="RefSeq" id="WP_124211412.1">
    <property type="nucleotide sequence ID" value="NZ_CP016615.1"/>
</dbReference>
<reference evidence="2 3" key="1">
    <citation type="submission" date="2018-11" db="EMBL/GenBank/DDBJ databases">
        <title>Genomic Encyclopedia of Type Strains, Phase IV (KMG-IV): sequencing the most valuable type-strain genomes for metagenomic binning, comparative biology and taxonomic classification.</title>
        <authorList>
            <person name="Goeker M."/>
        </authorList>
    </citation>
    <scope>NUCLEOTIDE SEQUENCE [LARGE SCALE GENOMIC DNA]</scope>
    <source>
        <strain evidence="2 3">DSM 27238</strain>
    </source>
</reference>
<proteinExistence type="predicted"/>
<keyword evidence="1" id="KW-1133">Transmembrane helix</keyword>